<dbReference type="SUPFAM" id="SSF47616">
    <property type="entry name" value="GST C-terminal domain-like"/>
    <property type="match status" value="1"/>
</dbReference>
<dbReference type="RefSeq" id="XP_047764400.1">
    <property type="nucleotide sequence ID" value="XM_047909248.1"/>
</dbReference>
<evidence type="ECO:0008006" key="5">
    <source>
        <dbReference type="Google" id="ProtNLM"/>
    </source>
</evidence>
<dbReference type="AlphaFoldDB" id="A0A9Q8URP8"/>
<reference evidence="3" key="2">
    <citation type="journal article" date="2022" name="Microb. Genom.">
        <title>A chromosome-scale genome assembly of the tomato pathogen Cladosporium fulvum reveals a compartmentalized genome architecture and the presence of a dispensable chromosome.</title>
        <authorList>
            <person name="Zaccaron A.Z."/>
            <person name="Chen L.H."/>
            <person name="Samaras A."/>
            <person name="Stergiopoulos I."/>
        </authorList>
    </citation>
    <scope>NUCLEOTIDE SEQUENCE</scope>
    <source>
        <strain evidence="3">Race5_Kim</strain>
    </source>
</reference>
<reference evidence="3" key="1">
    <citation type="submission" date="2021-12" db="EMBL/GenBank/DDBJ databases">
        <authorList>
            <person name="Zaccaron A."/>
            <person name="Stergiopoulos I."/>
        </authorList>
    </citation>
    <scope>NUCLEOTIDE SEQUENCE</scope>
    <source>
        <strain evidence="3">Race5_Kim</strain>
    </source>
</reference>
<dbReference type="OrthoDB" id="202840at2759"/>
<proteinExistence type="predicted"/>
<organism evidence="3 4">
    <name type="scientific">Passalora fulva</name>
    <name type="common">Tomato leaf mold</name>
    <name type="synonym">Cladosporium fulvum</name>
    <dbReference type="NCBI Taxonomy" id="5499"/>
    <lineage>
        <taxon>Eukaryota</taxon>
        <taxon>Fungi</taxon>
        <taxon>Dikarya</taxon>
        <taxon>Ascomycota</taxon>
        <taxon>Pezizomycotina</taxon>
        <taxon>Dothideomycetes</taxon>
        <taxon>Dothideomycetidae</taxon>
        <taxon>Mycosphaerellales</taxon>
        <taxon>Mycosphaerellaceae</taxon>
        <taxon>Fulvia</taxon>
    </lineage>
</organism>
<dbReference type="InterPro" id="IPR058268">
    <property type="entry name" value="DUF7962"/>
</dbReference>
<keyword evidence="4" id="KW-1185">Reference proteome</keyword>
<dbReference type="KEGG" id="ffu:CLAFUR5_10100"/>
<dbReference type="EMBL" id="CP090169">
    <property type="protein sequence ID" value="UJO20034.1"/>
    <property type="molecule type" value="Genomic_DNA"/>
</dbReference>
<dbReference type="OMA" id="WIESMPD"/>
<dbReference type="Gene3D" id="3.40.30.110">
    <property type="match status" value="2"/>
</dbReference>
<protein>
    <recommendedName>
        <fullName evidence="5">GST N-terminal domain-containing protein</fullName>
    </recommendedName>
</protein>
<feature type="domain" description="DUF7962" evidence="2">
    <location>
        <begin position="105"/>
        <end position="207"/>
    </location>
</feature>
<dbReference type="GeneID" id="71989978"/>
<feature type="domain" description="GST N-terminal" evidence="1">
    <location>
        <begin position="8"/>
        <end position="77"/>
    </location>
</feature>
<dbReference type="InterPro" id="IPR036282">
    <property type="entry name" value="Glutathione-S-Trfase_C_sf"/>
</dbReference>
<evidence type="ECO:0000259" key="1">
    <source>
        <dbReference type="Pfam" id="PF13417"/>
    </source>
</evidence>
<dbReference type="Pfam" id="PF25907">
    <property type="entry name" value="DUF7962"/>
    <property type="match status" value="1"/>
</dbReference>
<accession>A0A9Q8URP8</accession>
<evidence type="ECO:0000313" key="3">
    <source>
        <dbReference type="EMBL" id="UJO20034.1"/>
    </source>
</evidence>
<evidence type="ECO:0000313" key="4">
    <source>
        <dbReference type="Proteomes" id="UP000756132"/>
    </source>
</evidence>
<dbReference type="InterPro" id="IPR036249">
    <property type="entry name" value="Thioredoxin-like_sf"/>
</dbReference>
<dbReference type="CDD" id="cd00299">
    <property type="entry name" value="GST_C_family"/>
    <property type="match status" value="1"/>
</dbReference>
<evidence type="ECO:0000259" key="2">
    <source>
        <dbReference type="Pfam" id="PF25907"/>
    </source>
</evidence>
<sequence length="303" mass="33412">MAAKVIHFDYEFSPVGQKTKLVLKAAGIPFERCDQPALLPRPSLEALDITYRRIPLLAIGKDIYCDSELVIKVALEQLGKLPTSLADKAFKEWGDNVFSDVCLLIPAEVLTPEFNKDRGAVNFMSIQRPDLKSARPSSLAQFQGRLKQIEEHFFLSGGPFINGANISLADIEAVWPVRWAFKYLGVDKDAGVGKDKFPRVWKWIESMPDVTAPEISAEDTHASIRGAQYTAKEIGIAKDDPTGLQAGTRVNVESFDTKAGAYPQAGKLVGLSDEEIVLELKDGVRLHFPRVGYLVRDANAVVD</sequence>
<dbReference type="Pfam" id="PF13417">
    <property type="entry name" value="GST_N_3"/>
    <property type="match status" value="1"/>
</dbReference>
<dbReference type="SUPFAM" id="SSF52833">
    <property type="entry name" value="Thioredoxin-like"/>
    <property type="match status" value="1"/>
</dbReference>
<name>A0A9Q8URP8_PASFU</name>
<dbReference type="InterPro" id="IPR004045">
    <property type="entry name" value="Glutathione_S-Trfase_N"/>
</dbReference>
<gene>
    <name evidence="3" type="ORF">CLAFUR5_10100</name>
</gene>
<dbReference type="Proteomes" id="UP000756132">
    <property type="component" value="Chromosome 7"/>
</dbReference>